<name>A0A915LS59_MELJA</name>
<evidence type="ECO:0000256" key="3">
    <source>
        <dbReference type="ARBA" id="ARBA00022833"/>
    </source>
</evidence>
<evidence type="ECO:0000256" key="1">
    <source>
        <dbReference type="ARBA" id="ARBA00022723"/>
    </source>
</evidence>
<feature type="domain" description="SHSP" evidence="7">
    <location>
        <begin position="283"/>
        <end position="389"/>
    </location>
</feature>
<dbReference type="InterPro" id="IPR041105">
    <property type="entry name" value="TDP-43_N"/>
</dbReference>
<dbReference type="GO" id="GO:0005634">
    <property type="term" value="C:nucleus"/>
    <property type="evidence" value="ECO:0007669"/>
    <property type="project" value="TreeGrafter"/>
</dbReference>
<dbReference type="Pfam" id="PF00011">
    <property type="entry name" value="HSP20"/>
    <property type="match status" value="1"/>
</dbReference>
<evidence type="ECO:0000256" key="4">
    <source>
        <dbReference type="PROSITE-ProRule" id="PRU00285"/>
    </source>
</evidence>
<dbReference type="WBParaSite" id="scaffold15322_cov222.g17840">
    <property type="protein sequence ID" value="scaffold15322_cov222.g17840"/>
    <property type="gene ID" value="scaffold15322_cov222.g17840"/>
</dbReference>
<evidence type="ECO:0000256" key="6">
    <source>
        <dbReference type="SAM" id="MobiDB-lite"/>
    </source>
</evidence>
<dbReference type="CDD" id="cd19609">
    <property type="entry name" value="NTD_TDP-43"/>
    <property type="match status" value="1"/>
</dbReference>
<dbReference type="GO" id="GO:0005737">
    <property type="term" value="C:cytoplasm"/>
    <property type="evidence" value="ECO:0007669"/>
    <property type="project" value="TreeGrafter"/>
</dbReference>
<dbReference type="InterPro" id="IPR002068">
    <property type="entry name" value="A-crystallin/Hsp20_dom"/>
</dbReference>
<keyword evidence="3" id="KW-0862">Zinc</keyword>
<dbReference type="GO" id="GO:0051082">
    <property type="term" value="F:unfolded protein binding"/>
    <property type="evidence" value="ECO:0007669"/>
    <property type="project" value="TreeGrafter"/>
</dbReference>
<dbReference type="PROSITE" id="PS01031">
    <property type="entry name" value="SHSP"/>
    <property type="match status" value="1"/>
</dbReference>
<evidence type="ECO:0000259" key="7">
    <source>
        <dbReference type="PROSITE" id="PS01031"/>
    </source>
</evidence>
<dbReference type="PANTHER" id="PTHR45640">
    <property type="entry name" value="HEAT SHOCK PROTEIN HSP-12.2-RELATED"/>
    <property type="match status" value="1"/>
</dbReference>
<sequence length="589" mass="66009">MSDIADHQFDPAPVIDTNDSEFKTPPMATLQQGLQQDITTRRNRPKYLYEGALYVYHGMSSKKDAKYWRCEFFNARDIKCRGRLHTDLNDVVIRQIGDHVCNHNAARVEAQRILSGIKRRAMVTTEKPLQIRNQTLQNTPMAVIAAMPSKEATKRMIKRARRGIDMNTLLNPHACPIFKQDNGDHYLPGNMVYTEIDGQRVESFEHIPSDFTKSDGVEEKWPRVGGTYGGGGTPQMGSSTNPHGTIGGVDSYPNNRQETKTGAGRPRKKVKQEYLLPPPQPIAILDRTLPHVFVNRKTNEFSFSCNIAGYTPEELQVELVGAELVISGAHKQQTINQSFTASFSRRILLPEGVHKETIQCSVDDKGLLNVIGQLMHMRRNTKMWIVDRLPLSWSFSGVWYFCDSNFFTKTLHQSFNLLLTQMTDNSEVKNEKMVQPEYVIVAKSLDEDAERIELPADQDGSLGIQTLAGAFPGAHGLKYKNPATGAFRALLIDPAGTRFFPPADGWENKVFIVICKQQDPAPEKVQPKKGDQNAKRRKLMVESDDGDSHDSDSDRPPGEKLRNKSSGGGGETVIKRQIGVSKQKRMMGS</sequence>
<dbReference type="InterPro" id="IPR007588">
    <property type="entry name" value="Znf_FLYWCH"/>
</dbReference>
<comment type="similarity">
    <text evidence="4 5">Belongs to the small heat shock protein (HSP20) family.</text>
</comment>
<evidence type="ECO:0000256" key="2">
    <source>
        <dbReference type="ARBA" id="ARBA00022771"/>
    </source>
</evidence>
<dbReference type="InterPro" id="IPR008978">
    <property type="entry name" value="HSP20-like_chaperone"/>
</dbReference>
<reference evidence="9" key="1">
    <citation type="submission" date="2022-11" db="UniProtKB">
        <authorList>
            <consortium name="WormBaseParasite"/>
        </authorList>
    </citation>
    <scope>IDENTIFICATION</scope>
</reference>
<feature type="compositionally biased region" description="Basic and acidic residues" evidence="6">
    <location>
        <begin position="521"/>
        <end position="534"/>
    </location>
</feature>
<proteinExistence type="inferred from homology"/>
<feature type="region of interest" description="Disordered" evidence="6">
    <location>
        <begin position="228"/>
        <end position="268"/>
    </location>
</feature>
<dbReference type="Gene3D" id="2.60.40.790">
    <property type="match status" value="1"/>
</dbReference>
<feature type="region of interest" description="Disordered" evidence="6">
    <location>
        <begin position="521"/>
        <end position="589"/>
    </location>
</feature>
<dbReference type="GO" id="GO:0009408">
    <property type="term" value="P:response to heat"/>
    <property type="evidence" value="ECO:0007669"/>
    <property type="project" value="TreeGrafter"/>
</dbReference>
<organism evidence="8 9">
    <name type="scientific">Meloidogyne javanica</name>
    <name type="common">Root-knot nematode worm</name>
    <dbReference type="NCBI Taxonomy" id="6303"/>
    <lineage>
        <taxon>Eukaryota</taxon>
        <taxon>Metazoa</taxon>
        <taxon>Ecdysozoa</taxon>
        <taxon>Nematoda</taxon>
        <taxon>Chromadorea</taxon>
        <taxon>Rhabditida</taxon>
        <taxon>Tylenchina</taxon>
        <taxon>Tylenchomorpha</taxon>
        <taxon>Tylenchoidea</taxon>
        <taxon>Meloidogynidae</taxon>
        <taxon>Meloidogyninae</taxon>
        <taxon>Meloidogyne</taxon>
        <taxon>Meloidogyne incognita group</taxon>
    </lineage>
</organism>
<dbReference type="GO" id="GO:0036498">
    <property type="term" value="P:IRE1-mediated unfolded protein response"/>
    <property type="evidence" value="ECO:0007669"/>
    <property type="project" value="TreeGrafter"/>
</dbReference>
<dbReference type="Gene3D" id="2.20.25.240">
    <property type="match status" value="1"/>
</dbReference>
<dbReference type="GO" id="GO:0008270">
    <property type="term" value="F:zinc ion binding"/>
    <property type="evidence" value="ECO:0007669"/>
    <property type="project" value="UniProtKB-KW"/>
</dbReference>
<dbReference type="InterPro" id="IPR001436">
    <property type="entry name" value="Alpha-crystallin/sHSP_animal"/>
</dbReference>
<evidence type="ECO:0000256" key="5">
    <source>
        <dbReference type="RuleBase" id="RU003616"/>
    </source>
</evidence>
<dbReference type="Pfam" id="PF04500">
    <property type="entry name" value="FLYWCH"/>
    <property type="match status" value="1"/>
</dbReference>
<keyword evidence="2" id="KW-0863">Zinc-finger</keyword>
<dbReference type="AlphaFoldDB" id="A0A915LS59"/>
<evidence type="ECO:0000313" key="9">
    <source>
        <dbReference type="WBParaSite" id="scaffold15322_cov222.g17840"/>
    </source>
</evidence>
<dbReference type="Pfam" id="PF18694">
    <property type="entry name" value="TDP-43_N"/>
    <property type="match status" value="1"/>
</dbReference>
<dbReference type="Proteomes" id="UP000887561">
    <property type="component" value="Unplaced"/>
</dbReference>
<dbReference type="SUPFAM" id="SSF49764">
    <property type="entry name" value="HSP20-like chaperones"/>
    <property type="match status" value="1"/>
</dbReference>
<feature type="compositionally biased region" description="Basic and acidic residues" evidence="6">
    <location>
        <begin position="546"/>
        <end position="562"/>
    </location>
</feature>
<evidence type="ECO:0000313" key="8">
    <source>
        <dbReference type="Proteomes" id="UP000887561"/>
    </source>
</evidence>
<keyword evidence="8" id="KW-1185">Reference proteome</keyword>
<accession>A0A915LS59</accession>
<dbReference type="PANTHER" id="PTHR45640:SF32">
    <property type="entry name" value="STRESS-INDUCED PROTEIN 1"/>
    <property type="match status" value="1"/>
</dbReference>
<protein>
    <submittedName>
        <fullName evidence="9">SHSP domain-containing protein</fullName>
    </submittedName>
</protein>
<keyword evidence="1" id="KW-0479">Metal-binding</keyword>
<dbReference type="CDD" id="cd06526">
    <property type="entry name" value="metazoan_ACD"/>
    <property type="match status" value="1"/>
</dbReference>
<dbReference type="GO" id="GO:0042026">
    <property type="term" value="P:protein refolding"/>
    <property type="evidence" value="ECO:0007669"/>
    <property type="project" value="TreeGrafter"/>
</dbReference>